<dbReference type="Pfam" id="PF23180">
    <property type="entry name" value="ALE2_N"/>
    <property type="match status" value="1"/>
</dbReference>
<keyword evidence="6" id="KW-1133">Transmembrane helix</keyword>
<evidence type="ECO:0000259" key="8">
    <source>
        <dbReference type="PROSITE" id="PS50011"/>
    </source>
</evidence>
<evidence type="ECO:0000313" key="9">
    <source>
        <dbReference type="EMBL" id="KAG5537886.1"/>
    </source>
</evidence>
<keyword evidence="6" id="KW-0472">Membrane</keyword>
<evidence type="ECO:0000256" key="2">
    <source>
        <dbReference type="ARBA" id="ARBA00022741"/>
    </source>
</evidence>
<dbReference type="GO" id="GO:0005524">
    <property type="term" value="F:ATP binding"/>
    <property type="evidence" value="ECO:0007669"/>
    <property type="project" value="UniProtKB-UniRule"/>
</dbReference>
<dbReference type="InterPro" id="IPR017441">
    <property type="entry name" value="Protein_kinase_ATP_BS"/>
</dbReference>
<reference evidence="9" key="1">
    <citation type="submission" date="2020-08" db="EMBL/GenBank/DDBJ databases">
        <title>Plant Genome Project.</title>
        <authorList>
            <person name="Zhang R.-G."/>
        </authorList>
    </citation>
    <scope>NUCLEOTIDE SEQUENCE</scope>
    <source>
        <strain evidence="9">WSP0</strain>
        <tissue evidence="9">Leaf</tissue>
    </source>
</reference>
<protein>
    <recommendedName>
        <fullName evidence="8">Protein kinase domain-containing protein</fullName>
    </recommendedName>
</protein>
<evidence type="ECO:0000256" key="3">
    <source>
        <dbReference type="ARBA" id="ARBA00022840"/>
    </source>
</evidence>
<keyword evidence="1" id="KW-0418">Kinase</keyword>
<keyword evidence="10" id="KW-1185">Reference proteome</keyword>
<keyword evidence="1" id="KW-0808">Transferase</keyword>
<gene>
    <name evidence="9" type="ORF">RHGRI_025096</name>
</gene>
<sequence>MGMPLILILILVCTLSACGSEGFDIPSLAAVSVFLRLRLGTSDLSSHVTSGQRWRFLQNDPISSPMSTTPGFGWKRHGTLSPPPNKAFHDSLPMHTSPTKGPAQGSATKHSKNAFAPSTSSSKHPAKKPFNIPFAFSLSLSLSLGDKVEFSRTCAITCNHIKPIWKLHANHFFVVVVKVPIPAPTGSPLSSSIVKKATPPPSPLMALPPPPPNEECTSLTCTEPLTYTAPGSPCGCVWPIQVRLRLTVPIYTFFPLVSELANEIASGVSLNRSQVRVMGANAASQQQEKTIVLINLVPSRVNFNESTALLIYNNFWHKQVPIRASLFGAYEVVYIRYPGLPPSPPLVPATIDDPPYRGHGNEGMPIKPLGVDVPRKKKDRPNGSMIAVIVLSSVTAFVVCMTAIWLLLFKCGCVHQREKPPHVLISSHGKPSGTAKIFSLIVIEKATKNFDDSRILGEGGFGLVYSGTLDDERKVAVKVLKRDDHQGSREFLAEVEMLSRLHHRNLVKLIGICTEGHIRCLVYELDDVGFCNSFVSDYNTHHMAHDSKNYIVTSLWALSVCRSVSLMIIMVVLVAVAAEQATACLYKVLDYLAPEYAMTGHLLVKSDVYSYGVVLLELLSGRKPVDLSQPSGQENLVVWARPLLSSKEGLEKIIDPSLKPNIPFDSAAKVAAIASMCVQPEVSHRPFMGEVVQALKLVCNEFDETKEPVSTSCSHEDLSIDVDHKVSSKVSGELVEVSGTGYTILGYDSIFDSEIALSPAFRGDEFGSFRRHANSAPLRMGRGRRFWQRLRGSSGGSMSEHGFH</sequence>
<evidence type="ECO:0000256" key="4">
    <source>
        <dbReference type="PROSITE-ProRule" id="PRU10141"/>
    </source>
</evidence>
<organism evidence="9 10">
    <name type="scientific">Rhododendron griersonianum</name>
    <dbReference type="NCBI Taxonomy" id="479676"/>
    <lineage>
        <taxon>Eukaryota</taxon>
        <taxon>Viridiplantae</taxon>
        <taxon>Streptophyta</taxon>
        <taxon>Embryophyta</taxon>
        <taxon>Tracheophyta</taxon>
        <taxon>Spermatophyta</taxon>
        <taxon>Magnoliopsida</taxon>
        <taxon>eudicotyledons</taxon>
        <taxon>Gunneridae</taxon>
        <taxon>Pentapetalae</taxon>
        <taxon>asterids</taxon>
        <taxon>Ericales</taxon>
        <taxon>Ericaceae</taxon>
        <taxon>Ericoideae</taxon>
        <taxon>Rhodoreae</taxon>
        <taxon>Rhododendron</taxon>
    </lineage>
</organism>
<dbReference type="PROSITE" id="PS00107">
    <property type="entry name" value="PROTEIN_KINASE_ATP"/>
    <property type="match status" value="1"/>
</dbReference>
<feature type="binding site" evidence="4">
    <location>
        <position position="478"/>
    </location>
    <ligand>
        <name>ATP</name>
        <dbReference type="ChEBI" id="CHEBI:30616"/>
    </ligand>
</feature>
<feature type="chain" id="PRO_5043608025" description="Protein kinase domain-containing protein" evidence="7">
    <location>
        <begin position="23"/>
        <end position="804"/>
    </location>
</feature>
<dbReference type="SUPFAM" id="SSF56112">
    <property type="entry name" value="Protein kinase-like (PK-like)"/>
    <property type="match status" value="1"/>
</dbReference>
<dbReference type="Proteomes" id="UP000823749">
    <property type="component" value="Chromosome 8"/>
</dbReference>
<evidence type="ECO:0000256" key="6">
    <source>
        <dbReference type="SAM" id="Phobius"/>
    </source>
</evidence>
<feature type="region of interest" description="Disordered" evidence="5">
    <location>
        <begin position="85"/>
        <end position="125"/>
    </location>
</feature>
<evidence type="ECO:0000256" key="1">
    <source>
        <dbReference type="ARBA" id="ARBA00022527"/>
    </source>
</evidence>
<feature type="transmembrane region" description="Helical" evidence="6">
    <location>
        <begin position="555"/>
        <end position="578"/>
    </location>
</feature>
<evidence type="ECO:0000256" key="5">
    <source>
        <dbReference type="SAM" id="MobiDB-lite"/>
    </source>
</evidence>
<keyword evidence="6" id="KW-0812">Transmembrane</keyword>
<dbReference type="EMBL" id="JACTNZ010000008">
    <property type="protein sequence ID" value="KAG5537886.1"/>
    <property type="molecule type" value="Genomic_DNA"/>
</dbReference>
<accession>A0AAV6J9M3</accession>
<feature type="signal peptide" evidence="7">
    <location>
        <begin position="1"/>
        <end position="22"/>
    </location>
</feature>
<keyword evidence="7" id="KW-0732">Signal</keyword>
<dbReference type="FunFam" id="3.30.200.20:FF:000146">
    <property type="entry name" value="receptor-like serine/threonine-protein kinase ALE2"/>
    <property type="match status" value="1"/>
</dbReference>
<dbReference type="PANTHER" id="PTHR47989">
    <property type="entry name" value="OS01G0750732 PROTEIN"/>
    <property type="match status" value="1"/>
</dbReference>
<dbReference type="PROSITE" id="PS50011">
    <property type="entry name" value="PROTEIN_KINASE_DOM"/>
    <property type="match status" value="1"/>
</dbReference>
<keyword evidence="2 4" id="KW-0547">Nucleotide-binding</keyword>
<name>A0AAV6J9M3_9ERIC</name>
<comment type="caution">
    <text evidence="9">The sequence shown here is derived from an EMBL/GenBank/DDBJ whole genome shotgun (WGS) entry which is preliminary data.</text>
</comment>
<dbReference type="InterPro" id="IPR011009">
    <property type="entry name" value="Kinase-like_dom_sf"/>
</dbReference>
<dbReference type="Gene3D" id="3.30.200.20">
    <property type="entry name" value="Phosphorylase Kinase, domain 1"/>
    <property type="match status" value="1"/>
</dbReference>
<dbReference type="InterPro" id="IPR057597">
    <property type="entry name" value="ALE2_N"/>
</dbReference>
<dbReference type="InterPro" id="IPR001245">
    <property type="entry name" value="Ser-Thr/Tyr_kinase_cat_dom"/>
</dbReference>
<proteinExistence type="predicted"/>
<dbReference type="Gene3D" id="1.10.510.10">
    <property type="entry name" value="Transferase(Phosphotransferase) domain 1"/>
    <property type="match status" value="1"/>
</dbReference>
<dbReference type="AlphaFoldDB" id="A0AAV6J9M3"/>
<dbReference type="InterPro" id="IPR000719">
    <property type="entry name" value="Prot_kinase_dom"/>
</dbReference>
<dbReference type="Pfam" id="PF07714">
    <property type="entry name" value="PK_Tyr_Ser-Thr"/>
    <property type="match status" value="2"/>
</dbReference>
<feature type="domain" description="Protein kinase" evidence="8">
    <location>
        <begin position="450"/>
        <end position="698"/>
    </location>
</feature>
<evidence type="ECO:0000313" key="10">
    <source>
        <dbReference type="Proteomes" id="UP000823749"/>
    </source>
</evidence>
<keyword evidence="1" id="KW-0723">Serine/threonine-protein kinase</keyword>
<dbReference type="GO" id="GO:0004674">
    <property type="term" value="F:protein serine/threonine kinase activity"/>
    <property type="evidence" value="ECO:0007669"/>
    <property type="project" value="UniProtKB-KW"/>
</dbReference>
<evidence type="ECO:0000256" key="7">
    <source>
        <dbReference type="SAM" id="SignalP"/>
    </source>
</evidence>
<feature type="transmembrane region" description="Helical" evidence="6">
    <location>
        <begin position="385"/>
        <end position="409"/>
    </location>
</feature>
<keyword evidence="3 4" id="KW-0067">ATP-binding</keyword>
<dbReference type="PANTHER" id="PTHR47989:SF45">
    <property type="entry name" value="OS01G0709500 PROTEIN"/>
    <property type="match status" value="1"/>
</dbReference>